<name>A0AAE3UB32_9BACT</name>
<dbReference type="InterPro" id="IPR050458">
    <property type="entry name" value="LolB"/>
</dbReference>
<dbReference type="InterPro" id="IPR002372">
    <property type="entry name" value="PQQ_rpt_dom"/>
</dbReference>
<accession>A0AAE3UB32</accession>
<dbReference type="SMART" id="SM00773">
    <property type="entry name" value="WGR"/>
    <property type="match status" value="1"/>
</dbReference>
<dbReference type="EMBL" id="JASJOS010000011">
    <property type="protein sequence ID" value="MDJ1483364.1"/>
    <property type="molecule type" value="Genomic_DNA"/>
</dbReference>
<dbReference type="Proteomes" id="UP001241110">
    <property type="component" value="Unassembled WGS sequence"/>
</dbReference>
<dbReference type="CDD" id="cd07996">
    <property type="entry name" value="WGR_MMR_like"/>
    <property type="match status" value="1"/>
</dbReference>
<feature type="compositionally biased region" description="Low complexity" evidence="1">
    <location>
        <begin position="89"/>
        <end position="118"/>
    </location>
</feature>
<comment type="caution">
    <text evidence="3">The sequence shown here is derived from an EMBL/GenBank/DDBJ whole genome shotgun (WGS) entry which is preliminary data.</text>
</comment>
<dbReference type="PANTHER" id="PTHR30634:SF13">
    <property type="entry name" value="PROTEIN YEHF"/>
    <property type="match status" value="1"/>
</dbReference>
<feature type="domain" description="WGR" evidence="2">
    <location>
        <begin position="1"/>
        <end position="81"/>
    </location>
</feature>
<evidence type="ECO:0000313" key="4">
    <source>
        <dbReference type="Proteomes" id="UP001241110"/>
    </source>
</evidence>
<dbReference type="Pfam" id="PF13360">
    <property type="entry name" value="PQQ_2"/>
    <property type="match status" value="1"/>
</dbReference>
<dbReference type="RefSeq" id="WP_313983126.1">
    <property type="nucleotide sequence ID" value="NZ_JASJOR010000020.1"/>
</dbReference>
<dbReference type="SUPFAM" id="SSF50998">
    <property type="entry name" value="Quinoprotein alcohol dehydrogenase-like"/>
    <property type="match status" value="1"/>
</dbReference>
<dbReference type="Gene3D" id="2.20.140.10">
    <property type="entry name" value="WGR domain"/>
    <property type="match status" value="1"/>
</dbReference>
<reference evidence="3" key="1">
    <citation type="submission" date="2023-05" db="EMBL/GenBank/DDBJ databases">
        <authorList>
            <person name="Zhang X."/>
        </authorList>
    </citation>
    <scope>NUCLEOTIDE SEQUENCE</scope>
    <source>
        <strain evidence="3">YF14B1</strain>
    </source>
</reference>
<evidence type="ECO:0000256" key="1">
    <source>
        <dbReference type="SAM" id="MobiDB-lite"/>
    </source>
</evidence>
<sequence>MAEKTYLELSESDGSHKFYEVEVDGTQVNIRYGRIGTDGTKQALSFADATTAQKEAEKKLKEKRKKGYEEAVQGVRKKRKITRRFVEATPTPQTTSTSRSSGSGSRQSTSSSSHTRTPIAPTPKLPSLWRFASNAMAFGIFINEGACWLGNQDGRVFKLSHTGEVLEQYKLPEGVKCIVADDAWIYAGCDDGNVYDLTGKLPRIAYEISEDVDIFWLDVNNGWLAVSDGDGNAALFDYEGNESWRRKGKGNSAWMIRANFNGEVFYGDSTGVACYDGAGKETWHTKTGAVLFGYQDKYVLYAGTSQANMVCLSKTGEVLQTFKTDASVYSCAATEDGRYVFGGDNQGNVYCFNTEGQRLWKLATNLGSVLSMQHFKDNLYIVTTFGYLACVDVSEEAIQKAQTGDTPTLTDIKAPEAVAVAQTNLLEVASQNTQGIRVQCVKEAGKLRVKVLDEGYHKDWYVQFPRDIRIEGMQYIVDELKESAQGGFYRVLGNIFKVS</sequence>
<evidence type="ECO:0000259" key="2">
    <source>
        <dbReference type="PROSITE" id="PS51977"/>
    </source>
</evidence>
<dbReference type="InterPro" id="IPR015943">
    <property type="entry name" value="WD40/YVTN_repeat-like_dom_sf"/>
</dbReference>
<dbReference type="SUPFAM" id="SSF142921">
    <property type="entry name" value="WGR domain-like"/>
    <property type="match status" value="1"/>
</dbReference>
<gene>
    <name evidence="3" type="ORF">QNI16_22890</name>
</gene>
<dbReference type="Pfam" id="PF05406">
    <property type="entry name" value="WGR"/>
    <property type="match status" value="1"/>
</dbReference>
<dbReference type="Gene3D" id="2.40.10.480">
    <property type="match status" value="1"/>
</dbReference>
<dbReference type="PANTHER" id="PTHR30634">
    <property type="entry name" value="OUTER MEMBRANE LOLAB LIPOPROTEIN INSERTION APPARATUS"/>
    <property type="match status" value="1"/>
</dbReference>
<dbReference type="InterPro" id="IPR008893">
    <property type="entry name" value="WGR_domain"/>
</dbReference>
<evidence type="ECO:0000313" key="3">
    <source>
        <dbReference type="EMBL" id="MDJ1483364.1"/>
    </source>
</evidence>
<dbReference type="InterPro" id="IPR011047">
    <property type="entry name" value="Quinoprotein_ADH-like_sf"/>
</dbReference>
<dbReference type="InterPro" id="IPR036930">
    <property type="entry name" value="WGR_dom_sf"/>
</dbReference>
<dbReference type="Gene3D" id="2.130.10.10">
    <property type="entry name" value="YVTN repeat-like/Quinoprotein amine dehydrogenase"/>
    <property type="match status" value="1"/>
</dbReference>
<feature type="region of interest" description="Disordered" evidence="1">
    <location>
        <begin position="57"/>
        <end position="121"/>
    </location>
</feature>
<dbReference type="PROSITE" id="PS51977">
    <property type="entry name" value="WGR"/>
    <property type="match status" value="1"/>
</dbReference>
<protein>
    <submittedName>
        <fullName evidence="3">WGR domain-containing protein</fullName>
    </submittedName>
</protein>
<organism evidence="3 4">
    <name type="scientific">Xanthocytophaga flava</name>
    <dbReference type="NCBI Taxonomy" id="3048013"/>
    <lineage>
        <taxon>Bacteria</taxon>
        <taxon>Pseudomonadati</taxon>
        <taxon>Bacteroidota</taxon>
        <taxon>Cytophagia</taxon>
        <taxon>Cytophagales</taxon>
        <taxon>Rhodocytophagaceae</taxon>
        <taxon>Xanthocytophaga</taxon>
    </lineage>
</organism>
<dbReference type="AlphaFoldDB" id="A0AAE3UB32"/>
<proteinExistence type="predicted"/>
<dbReference type="InterPro" id="IPR049809">
    <property type="entry name" value="YehF/YfeS-like_WGR"/>
</dbReference>